<evidence type="ECO:0000313" key="1">
    <source>
        <dbReference type="EMBL" id="CAL1300727.1"/>
    </source>
</evidence>
<name>A0AAV2BWY5_9ARAC</name>
<keyword evidence="2" id="KW-1185">Reference proteome</keyword>
<gene>
    <name evidence="1" type="ORF">LARSCL_LOCUS22085</name>
</gene>
<evidence type="ECO:0000313" key="2">
    <source>
        <dbReference type="Proteomes" id="UP001497382"/>
    </source>
</evidence>
<dbReference type="Proteomes" id="UP001497382">
    <property type="component" value="Unassembled WGS sequence"/>
</dbReference>
<proteinExistence type="predicted"/>
<comment type="caution">
    <text evidence="1">The sequence shown here is derived from an EMBL/GenBank/DDBJ whole genome shotgun (WGS) entry which is preliminary data.</text>
</comment>
<sequence>MDVFIRRDLRLLDTLSYARKENNREVTFISNFVPVVASRPCLNKSGTR</sequence>
<accession>A0AAV2BWY5</accession>
<organism evidence="1 2">
    <name type="scientific">Larinioides sclopetarius</name>
    <dbReference type="NCBI Taxonomy" id="280406"/>
    <lineage>
        <taxon>Eukaryota</taxon>
        <taxon>Metazoa</taxon>
        <taxon>Ecdysozoa</taxon>
        <taxon>Arthropoda</taxon>
        <taxon>Chelicerata</taxon>
        <taxon>Arachnida</taxon>
        <taxon>Araneae</taxon>
        <taxon>Araneomorphae</taxon>
        <taxon>Entelegynae</taxon>
        <taxon>Araneoidea</taxon>
        <taxon>Araneidae</taxon>
        <taxon>Larinioides</taxon>
    </lineage>
</organism>
<protein>
    <submittedName>
        <fullName evidence="1">Uncharacterized protein</fullName>
    </submittedName>
</protein>
<reference evidence="1 2" key="1">
    <citation type="submission" date="2024-04" db="EMBL/GenBank/DDBJ databases">
        <authorList>
            <person name="Rising A."/>
            <person name="Reimegard J."/>
            <person name="Sonavane S."/>
            <person name="Akerstrom W."/>
            <person name="Nylinder S."/>
            <person name="Hedman E."/>
            <person name="Kallberg Y."/>
        </authorList>
    </citation>
    <scope>NUCLEOTIDE SEQUENCE [LARGE SCALE GENOMIC DNA]</scope>
</reference>
<dbReference type="EMBL" id="CAXIEN010000573">
    <property type="protein sequence ID" value="CAL1300727.1"/>
    <property type="molecule type" value="Genomic_DNA"/>
</dbReference>
<dbReference type="AlphaFoldDB" id="A0AAV2BWY5"/>